<proteinExistence type="predicted"/>
<dbReference type="EMBL" id="GL945432">
    <property type="protein sequence ID" value="EGO26398.1"/>
    <property type="molecule type" value="Genomic_DNA"/>
</dbReference>
<name>F8NS89_SERL9</name>
<reference evidence="1" key="1">
    <citation type="submission" date="2011-04" db="EMBL/GenBank/DDBJ databases">
        <title>Evolution of plant cell wall degrading machinery underlies the functional diversity of forest fungi.</title>
        <authorList>
            <consortium name="US DOE Joint Genome Institute (JGI-PGF)"/>
            <person name="Eastwood D.C."/>
            <person name="Floudas D."/>
            <person name="Binder M."/>
            <person name="Majcherczyk A."/>
            <person name="Schneider P."/>
            <person name="Aerts A."/>
            <person name="Asiegbu F.O."/>
            <person name="Baker S.E."/>
            <person name="Barry K."/>
            <person name="Bendiksby M."/>
            <person name="Blumentritt M."/>
            <person name="Coutinho P.M."/>
            <person name="Cullen D."/>
            <person name="Cullen D."/>
            <person name="Gathman A."/>
            <person name="Goodell B."/>
            <person name="Henrissat B."/>
            <person name="Ihrmark K."/>
            <person name="Kauserud H."/>
            <person name="Kohler A."/>
            <person name="LaButti K."/>
            <person name="Lapidus A."/>
            <person name="Lavin J.L."/>
            <person name="Lee Y.-H."/>
            <person name="Lindquist E."/>
            <person name="Lilly W."/>
            <person name="Lucas S."/>
            <person name="Morin E."/>
            <person name="Murat C."/>
            <person name="Oguiza J.A."/>
            <person name="Park J."/>
            <person name="Pisabarro A.G."/>
            <person name="Riley R."/>
            <person name="Rosling A."/>
            <person name="Salamov A."/>
            <person name="Schmidt O."/>
            <person name="Schmutz J."/>
            <person name="Skrede I."/>
            <person name="Stenlid J."/>
            <person name="Wiebenga A."/>
            <person name="Xie X."/>
            <person name="Kues U."/>
            <person name="Hibbett D.S."/>
            <person name="Hoffmeister D."/>
            <person name="Hogberg N."/>
            <person name="Martin F."/>
            <person name="Grigoriev I.V."/>
            <person name="Watkinson S.C."/>
        </authorList>
    </citation>
    <scope>NUCLEOTIDE SEQUENCE</scope>
    <source>
        <strain evidence="1">S7.9</strain>
    </source>
</reference>
<feature type="non-terminal residue" evidence="1">
    <location>
        <position position="62"/>
    </location>
</feature>
<dbReference type="HOGENOM" id="CLU_2910560_0_0_1"/>
<dbReference type="Proteomes" id="UP000008064">
    <property type="component" value="Unassembled WGS sequence"/>
</dbReference>
<protein>
    <submittedName>
        <fullName evidence="1">Uncharacterized protein</fullName>
    </submittedName>
</protein>
<dbReference type="GeneID" id="18811128"/>
<organism>
    <name type="scientific">Serpula lacrymans var. lacrymans (strain S7.9)</name>
    <name type="common">Dry rot fungus</name>
    <dbReference type="NCBI Taxonomy" id="578457"/>
    <lineage>
        <taxon>Eukaryota</taxon>
        <taxon>Fungi</taxon>
        <taxon>Dikarya</taxon>
        <taxon>Basidiomycota</taxon>
        <taxon>Agaricomycotina</taxon>
        <taxon>Agaricomycetes</taxon>
        <taxon>Agaricomycetidae</taxon>
        <taxon>Boletales</taxon>
        <taxon>Coniophorineae</taxon>
        <taxon>Serpulaceae</taxon>
        <taxon>Serpula</taxon>
    </lineage>
</organism>
<gene>
    <name evidence="1" type="ORF">SERLADRAFT_385028</name>
</gene>
<dbReference type="AlphaFoldDB" id="F8NS89"/>
<dbReference type="KEGG" id="sla:SERLADRAFT_385028"/>
<evidence type="ECO:0000313" key="1">
    <source>
        <dbReference type="EMBL" id="EGO26398.1"/>
    </source>
</evidence>
<dbReference type="RefSeq" id="XP_007316571.1">
    <property type="nucleotide sequence ID" value="XM_007316509.1"/>
</dbReference>
<sequence>MPTNISSYMGSSGIHNVKYAFGGHEDQRFKRYAVKQSPCNAAHSMITGTVHWQADTKTLCGS</sequence>
<accession>F8NS89</accession>